<comment type="caution">
    <text evidence="1">The sequence shown here is derived from an EMBL/GenBank/DDBJ whole genome shotgun (WGS) entry which is preliminary data.</text>
</comment>
<dbReference type="Proteomes" id="UP000294848">
    <property type="component" value="Unassembled WGS sequence"/>
</dbReference>
<dbReference type="RefSeq" id="WP_133463139.1">
    <property type="nucleotide sequence ID" value="NZ_SNWI01000001.1"/>
</dbReference>
<proteinExistence type="predicted"/>
<protein>
    <recommendedName>
        <fullName evidence="3">Transposase</fullName>
    </recommendedName>
</protein>
<evidence type="ECO:0000313" key="2">
    <source>
        <dbReference type="Proteomes" id="UP000294848"/>
    </source>
</evidence>
<dbReference type="EMBL" id="SNWI01000001">
    <property type="protein sequence ID" value="TDO05009.1"/>
    <property type="molecule type" value="Genomic_DNA"/>
</dbReference>
<accession>A0A4V3BZ45</accession>
<organism evidence="1 2">
    <name type="scientific">Sunxiuqinia elliptica</name>
    <dbReference type="NCBI Taxonomy" id="655355"/>
    <lineage>
        <taxon>Bacteria</taxon>
        <taxon>Pseudomonadati</taxon>
        <taxon>Bacteroidota</taxon>
        <taxon>Bacteroidia</taxon>
        <taxon>Marinilabiliales</taxon>
        <taxon>Prolixibacteraceae</taxon>
        <taxon>Sunxiuqinia</taxon>
    </lineage>
</organism>
<dbReference type="OrthoDB" id="1119824at2"/>
<reference evidence="1 2" key="1">
    <citation type="submission" date="2019-03" db="EMBL/GenBank/DDBJ databases">
        <title>Freshwater and sediment microbial communities from various areas in North America, analyzing microbe dynamics in response to fracking.</title>
        <authorList>
            <person name="Lamendella R."/>
        </authorList>
    </citation>
    <scope>NUCLEOTIDE SEQUENCE [LARGE SCALE GENOMIC DNA]</scope>
    <source>
        <strain evidence="1 2">114D</strain>
    </source>
</reference>
<gene>
    <name evidence="1" type="ORF">DET52_101365</name>
</gene>
<sequence>MKIASLLRYLLPEELFEYFELTEVQESEKDTLLLHLEEKKVPPPEHKDKHLLSNGFDEPVRIQDFPLRQKRVYFVVRRRKWKDKETGKIYSRSWSLTANGTSYSKEFADFLKELFG</sequence>
<evidence type="ECO:0000313" key="1">
    <source>
        <dbReference type="EMBL" id="TDO05009.1"/>
    </source>
</evidence>
<dbReference type="AlphaFoldDB" id="A0A4V3BZ45"/>
<name>A0A4V3BZ45_9BACT</name>
<evidence type="ECO:0008006" key="3">
    <source>
        <dbReference type="Google" id="ProtNLM"/>
    </source>
</evidence>